<evidence type="ECO:0000256" key="8">
    <source>
        <dbReference type="ARBA" id="ARBA00022723"/>
    </source>
</evidence>
<evidence type="ECO:0000256" key="1">
    <source>
        <dbReference type="ARBA" id="ARBA00001974"/>
    </source>
</evidence>
<dbReference type="SUPFAM" id="SSF55447">
    <property type="entry name" value="CO dehydrogenase flavoprotein C-terminal domain-like"/>
    <property type="match status" value="1"/>
</dbReference>
<feature type="binding site" evidence="18">
    <location>
        <position position="795"/>
    </location>
    <ligand>
        <name>Mo-molybdopterin</name>
        <dbReference type="ChEBI" id="CHEBI:71302"/>
    </ligand>
    <ligandPart>
        <name>Mo</name>
        <dbReference type="ChEBI" id="CHEBI:28685"/>
    </ligandPart>
</feature>
<dbReference type="InterPro" id="IPR012675">
    <property type="entry name" value="Beta-grasp_dom_sf"/>
</dbReference>
<dbReference type="Gene3D" id="3.90.1170.50">
    <property type="entry name" value="Aldehyde oxidase/xanthine dehydrogenase, a/b hammerhead"/>
    <property type="match status" value="1"/>
</dbReference>
<keyword evidence="5 18" id="KW-0500">Molybdenum</keyword>
<dbReference type="FunFam" id="3.30.390.50:FF:000003">
    <property type="entry name" value="Aldehyde oxidase1"/>
    <property type="match status" value="1"/>
</dbReference>
<dbReference type="InterPro" id="IPR000674">
    <property type="entry name" value="Ald_Oxase/Xan_DH_a/b"/>
</dbReference>
<evidence type="ECO:0000256" key="15">
    <source>
        <dbReference type="ARBA" id="ARBA00034078"/>
    </source>
</evidence>
<dbReference type="InParanoid" id="A0A1S4GRL8"/>
<feature type="binding site" evidence="17">
    <location>
        <position position="403"/>
    </location>
    <ligand>
        <name>FAD</name>
        <dbReference type="ChEBI" id="CHEBI:57692"/>
    </ligand>
</feature>
<dbReference type="InterPro" id="IPR016169">
    <property type="entry name" value="FAD-bd_PCMH_sub2"/>
</dbReference>
<dbReference type="FunFam" id="3.90.1170.50:FF:000003">
    <property type="entry name" value="Aldehyde oxidase"/>
    <property type="match status" value="1"/>
</dbReference>
<dbReference type="PIRSF" id="PIRSF000127">
    <property type="entry name" value="Xanthine_DH"/>
    <property type="match status" value="1"/>
</dbReference>
<evidence type="ECO:0000256" key="13">
    <source>
        <dbReference type="ARBA" id="ARBA00023027"/>
    </source>
</evidence>
<sequence>MFSTLGSYIWGSSEGDSPLTEVTFTINGKPYTVDAGKISVDTSLNTFIRNHAQLTGTKFMCLEGGCGACVVNVNGLHPVTKEKKSWAVNSCLFPVYACHGLDVLTVEGIGNRKDGYHPIQQRLAHLNGTQCGYCSPGMVMNMYSLMEANRGAISMEDVENAFGGNICRCTGYRPILDAFKSLAVDADEKLLDACQDIEDLTKTCPKTGSACAGKCPSARDRAEAKRPVRLVFEDAKEWHRVSQVADIFAIFEQIGTKPYMLVAGNTAHGVYRRSPSLQVFIDINAVEELHTHSVSNSELVVGASVSLTEFMQILDTAANKSPNFAYCKQLEKHIDLIANVPVRSAGTIAGNLSIKNQHHEFPSDMYLILEAVGAKLTLVEAGGKTSIISPSEFVQLDMQKKLLKSVTLPALDDTHYVFRSFKVMPRSQNAHAYVNGAFLTKFAEDGVTVESIRICFGGINPEFTHATATESFLVGKNLFDAETIQATMNQLSNEIRPDWVLPDASTEYRKNLAMALYYKYLLNVAPDGTVLVKPSFRSGGTVLERPLSSGQQSFDTYERNWPLTKNIPKIEALAQTSGEAKFTNDLPVQPGELYAAFVIATKPHTRIGKIDATDALKYPGVVAFYSAKDIPGTNNFMPASLGNQEVEEIFCSGEVLYHGQPVGVIVAETFNQANHAATLVNILYERITQPQPIYPTLKSLVDNQTKTRIFDEPATTTRRGSSYRVKVSAARKVTGRFEMAGQYHYTMETQTCVCVPIEDGMDVHSSTQNNCYDTKTWKVVGKAAKTDAPSNTWCRAPGTTEGIAMIENIMEHVAWELGLDPLELRLANMPVGSKMRELLPQFRVDVEYNQRKVAIDQFNVDNRWRKRGIAISLMRYPLGYFGALHALVAIHAGDGSVSVTHGGIEMGQGMNTKAAQVAAYVLGLPLEKISIKPTTSLTSPNAIVTGGSMTSEAVCYAVKKACEILLERIKPVRDAHKDAPWETVTQLCYAGNVDLCATYQYRATELKPYIIWGLSCAEVEVDVLTGNVQLRRVDILEDTGESLSPGIDVGQIEGAFIMGVGYWLTEALVYNAEDGALLTNRTWTYKPPGAKDIPVDFRVRFLQKSSNPAGVLRSKATGEPALNMSIVVLFALRNALRSARKDAGLADDWISMGTASTPDQVHLLAGNSIEQYKLN</sequence>
<dbReference type="SUPFAM" id="SSF47741">
    <property type="entry name" value="CO dehydrogenase ISP C-domain like"/>
    <property type="match status" value="1"/>
</dbReference>
<dbReference type="FunFam" id="3.30.465.10:FF:000013">
    <property type="entry name" value="Aldehyde oxidase"/>
    <property type="match status" value="1"/>
</dbReference>
<dbReference type="GO" id="GO:0005777">
    <property type="term" value="C:peroxisome"/>
    <property type="evidence" value="ECO:0007669"/>
    <property type="project" value="UniProtKB-SubCell"/>
</dbReference>
<evidence type="ECO:0000256" key="3">
    <source>
        <dbReference type="ARBA" id="ARBA00006849"/>
    </source>
</evidence>
<dbReference type="Gene3D" id="3.30.465.10">
    <property type="match status" value="1"/>
</dbReference>
<dbReference type="EnsemblMetazoa" id="AGAP006220-RA">
    <property type="protein sequence ID" value="AGAP006220-PA"/>
    <property type="gene ID" value="AGAP006220"/>
</dbReference>
<dbReference type="Pfam" id="PF13510">
    <property type="entry name" value="Fer2_4"/>
    <property type="match status" value="1"/>
</dbReference>
<dbReference type="VEuPathDB" id="VectorBase:AGAMI1_015115"/>
<feature type="binding site" evidence="18">
    <location>
        <position position="131"/>
    </location>
    <ligand>
        <name>[2Fe-2S] cluster</name>
        <dbReference type="ChEBI" id="CHEBI:190135"/>
        <label>2</label>
    </ligand>
</feature>
<dbReference type="InterPro" id="IPR016208">
    <property type="entry name" value="Ald_Oxase/xanthine_DH-like"/>
</dbReference>
<feature type="binding site" evidence="18">
    <location>
        <position position="167"/>
    </location>
    <ligand>
        <name>[2Fe-2S] cluster</name>
        <dbReference type="ChEBI" id="CHEBI:190135"/>
        <label>2</label>
    </ligand>
</feature>
<dbReference type="PANTHER" id="PTHR11908">
    <property type="entry name" value="XANTHINE DEHYDROGENASE"/>
    <property type="match status" value="1"/>
</dbReference>
<dbReference type="Pfam" id="PF01799">
    <property type="entry name" value="Fer2_2"/>
    <property type="match status" value="1"/>
</dbReference>
<feature type="active site" description="Proton acceptor" evidence="16">
    <location>
        <position position="1119"/>
    </location>
</feature>
<comment type="similarity">
    <text evidence="3">Belongs to the xanthine dehydrogenase family.</text>
</comment>
<keyword evidence="20" id="KW-1185">Reference proteome</keyword>
<evidence type="ECO:0000256" key="14">
    <source>
        <dbReference type="ARBA" id="ARBA00023140"/>
    </source>
</evidence>
<dbReference type="EMBL" id="AAAB01008960">
    <property type="status" value="NOT_ANNOTATED_CDS"/>
    <property type="molecule type" value="Genomic_DNA"/>
</dbReference>
<dbReference type="InterPro" id="IPR046867">
    <property type="entry name" value="AldOxase/xan_DH_MoCoBD2"/>
</dbReference>
<feature type="binding site" evidence="17">
    <location>
        <position position="422"/>
    </location>
    <ligand>
        <name>FAD</name>
        <dbReference type="ChEBI" id="CHEBI:57692"/>
    </ligand>
</feature>
<dbReference type="InterPro" id="IPR008274">
    <property type="entry name" value="AldOxase/xan_DH_MoCoBD1"/>
</dbReference>
<evidence type="ECO:0000256" key="10">
    <source>
        <dbReference type="ARBA" id="ARBA00023002"/>
    </source>
</evidence>
<evidence type="ECO:0000256" key="9">
    <source>
        <dbReference type="ARBA" id="ARBA00022827"/>
    </source>
</evidence>
<evidence type="ECO:0000256" key="18">
    <source>
        <dbReference type="PIRSR" id="PIRSR000127-3"/>
    </source>
</evidence>
<dbReference type="GO" id="GO:0005506">
    <property type="term" value="F:iron ion binding"/>
    <property type="evidence" value="ECO:0007669"/>
    <property type="project" value="InterPro"/>
</dbReference>
<keyword evidence="7 18" id="KW-0001">2Fe-2S</keyword>
<keyword evidence="14" id="KW-0576">Peroxisome</keyword>
<dbReference type="Pfam" id="PF03450">
    <property type="entry name" value="CO_deh_flav_C"/>
    <property type="match status" value="1"/>
</dbReference>
<evidence type="ECO:0000256" key="16">
    <source>
        <dbReference type="PIRSR" id="PIRSR000127-1"/>
    </source>
</evidence>
<dbReference type="InterPro" id="IPR036683">
    <property type="entry name" value="CO_DH_flav_C_dom_sf"/>
</dbReference>
<keyword evidence="12 18" id="KW-0411">Iron-sulfur</keyword>
<dbReference type="Pfam" id="PF01315">
    <property type="entry name" value="Ald_Xan_dh_C"/>
    <property type="match status" value="1"/>
</dbReference>
<keyword evidence="10" id="KW-0560">Oxidoreductase</keyword>
<feature type="binding site" evidence="18">
    <location>
        <position position="947"/>
    </location>
    <ligand>
        <name>Mo-molybdopterin</name>
        <dbReference type="ChEBI" id="CHEBI:71302"/>
    </ligand>
    <ligandPart>
        <name>Mo</name>
        <dbReference type="ChEBI" id="CHEBI:28685"/>
    </ligandPart>
</feature>
<evidence type="ECO:0000313" key="19">
    <source>
        <dbReference type="EnsemblMetazoa" id="AGAP006220-PA"/>
    </source>
</evidence>
<evidence type="ECO:0000256" key="7">
    <source>
        <dbReference type="ARBA" id="ARBA00022714"/>
    </source>
</evidence>
<comment type="cofactor">
    <cofactor evidence="18">
        <name>Mo-molybdopterin</name>
        <dbReference type="ChEBI" id="CHEBI:71302"/>
    </cofactor>
    <text evidence="18">Binds 1 Mo-molybdopterin (Mo-MPT) cofactor per subunit.</text>
</comment>
<dbReference type="GO" id="GO:0016491">
    <property type="term" value="F:oxidoreductase activity"/>
    <property type="evidence" value="ECO:0000318"/>
    <property type="project" value="GO_Central"/>
</dbReference>
<dbReference type="PROSITE" id="PS51085">
    <property type="entry name" value="2FE2S_FER_2"/>
    <property type="match status" value="1"/>
</dbReference>
<feature type="binding site" evidence="18">
    <location>
        <position position="134"/>
    </location>
    <ligand>
        <name>[2Fe-2S] cluster</name>
        <dbReference type="ChEBI" id="CHEBI:190135"/>
        <label>2</label>
    </ligand>
</feature>
<dbReference type="InterPro" id="IPR037165">
    <property type="entry name" value="AldOxase/xan_DH_Mopterin-bd_sf"/>
</dbReference>
<dbReference type="InterPro" id="IPR006058">
    <property type="entry name" value="2Fe2S_fd_BS"/>
</dbReference>
<keyword evidence="11 18" id="KW-0408">Iron</keyword>
<comment type="cofactor">
    <cofactor evidence="1 17">
        <name>FAD</name>
        <dbReference type="ChEBI" id="CHEBI:57692"/>
    </cofactor>
</comment>
<comment type="cofactor">
    <cofactor evidence="15">
        <name>[2Fe-2S] cluster</name>
        <dbReference type="ChEBI" id="CHEBI:190135"/>
    </cofactor>
</comment>
<dbReference type="Gene3D" id="3.10.20.30">
    <property type="match status" value="1"/>
</dbReference>
<dbReference type="SMART" id="SM01092">
    <property type="entry name" value="CO_deh_flav_C"/>
    <property type="match status" value="1"/>
</dbReference>
<name>A0A1S4GRL8_ANOGA</name>
<dbReference type="FunCoup" id="A0A1S4GRL8">
    <property type="interactions" value="234"/>
</dbReference>
<keyword evidence="13" id="KW-0520">NAD</keyword>
<comment type="cofactor">
    <cofactor evidence="18">
        <name>[2Fe-2S] cluster</name>
        <dbReference type="ChEBI" id="CHEBI:190135"/>
    </cofactor>
    <text evidence="18">Binds 2 [2Fe-2S] clusters.</text>
</comment>
<dbReference type="AlphaFoldDB" id="A0A1S4GRL8"/>
<feature type="binding site" evidence="18">
    <location>
        <position position="91"/>
    </location>
    <ligand>
        <name>[2Fe-2S] cluster</name>
        <dbReference type="ChEBI" id="CHEBI:190135"/>
        <label>1</label>
    </ligand>
</feature>
<dbReference type="InterPro" id="IPR001041">
    <property type="entry name" value="2Fe-2S_ferredoxin-type"/>
</dbReference>
<dbReference type="InterPro" id="IPR036856">
    <property type="entry name" value="Ald_Oxase/Xan_DH_a/b_sf"/>
</dbReference>
<reference evidence="19" key="3">
    <citation type="submission" date="2020-05" db="UniProtKB">
        <authorList>
            <consortium name="EnsemblMetazoa"/>
        </authorList>
    </citation>
    <scope>IDENTIFICATION</scope>
    <source>
        <strain evidence="19">PEST</strain>
    </source>
</reference>
<reference evidence="19 20" key="2">
    <citation type="journal article" date="2004" name="Trends Parasitol.">
        <title>The Anopheles gambiae genome: an update.</title>
        <authorList>
            <person name="Mongin E."/>
            <person name="Louis C."/>
            <person name="Holt R.A."/>
            <person name="Birney E."/>
            <person name="Collins F.H."/>
        </authorList>
    </citation>
    <scope>NUCLEOTIDE SEQUENCE [LARGE SCALE GENOMIC DNA]</scope>
    <source>
        <strain evidence="19 20">PEST</strain>
    </source>
</reference>
<dbReference type="Gene3D" id="3.30.390.50">
    <property type="entry name" value="CO dehydrogenase flavoprotein, C-terminal domain"/>
    <property type="match status" value="1"/>
</dbReference>
<reference evidence="19 20" key="1">
    <citation type="journal article" date="2002" name="Science">
        <title>The genome sequence of the malaria mosquito Anopheles gambiae.</title>
        <authorList>
            <person name="Holt R.A."/>
            <person name="Subramanian G.M."/>
            <person name="Halpern A."/>
            <person name="Sutton G.G."/>
            <person name="Charlab R."/>
            <person name="Nusskern D.R."/>
            <person name="Wincker P."/>
            <person name="Clark A.G."/>
            <person name="Ribeiro J.M."/>
            <person name="Wides R."/>
            <person name="Salzberg S.L."/>
            <person name="Loftus B."/>
            <person name="Yandell M."/>
            <person name="Majoros W.H."/>
            <person name="Rusch D.B."/>
            <person name="Lai Z."/>
            <person name="Kraft C.L."/>
            <person name="Abril J.F."/>
            <person name="Anthouard V."/>
            <person name="Arensburger P."/>
            <person name="Atkinson P.W."/>
            <person name="Baden H."/>
            <person name="de Berardinis V."/>
            <person name="Baldwin D."/>
            <person name="Benes V."/>
            <person name="Biedler J."/>
            <person name="Blass C."/>
            <person name="Bolanos R."/>
            <person name="Boscus D."/>
            <person name="Barnstead M."/>
            <person name="Cai S."/>
            <person name="Center A."/>
            <person name="Chaturverdi K."/>
            <person name="Christophides G.K."/>
            <person name="Chrystal M.A."/>
            <person name="Clamp M."/>
            <person name="Cravchik A."/>
            <person name="Curwen V."/>
            <person name="Dana A."/>
            <person name="Delcher A."/>
            <person name="Dew I."/>
            <person name="Evans C.A."/>
            <person name="Flanigan M."/>
            <person name="Grundschober-Freimoser A."/>
            <person name="Friedli L."/>
            <person name="Gu Z."/>
            <person name="Guan P."/>
            <person name="Guigo R."/>
            <person name="Hillenmeyer M.E."/>
            <person name="Hladun S.L."/>
            <person name="Hogan J.R."/>
            <person name="Hong Y.S."/>
            <person name="Hoover J."/>
            <person name="Jaillon O."/>
            <person name="Ke Z."/>
            <person name="Kodira C."/>
            <person name="Kokoza E."/>
            <person name="Koutsos A."/>
            <person name="Letunic I."/>
            <person name="Levitsky A."/>
            <person name="Liang Y."/>
            <person name="Lin J.J."/>
            <person name="Lobo N.F."/>
            <person name="Lopez J.R."/>
            <person name="Malek J.A."/>
            <person name="McIntosh T.C."/>
            <person name="Meister S."/>
            <person name="Miller J."/>
            <person name="Mobarry C."/>
            <person name="Mongin E."/>
            <person name="Murphy S.D."/>
            <person name="O'Brochta D.A."/>
            <person name="Pfannkoch C."/>
            <person name="Qi R."/>
            <person name="Regier M.A."/>
            <person name="Remington K."/>
            <person name="Shao H."/>
            <person name="Sharakhova M.V."/>
            <person name="Sitter C.D."/>
            <person name="Shetty J."/>
            <person name="Smith T.J."/>
            <person name="Strong R."/>
            <person name="Sun J."/>
            <person name="Thomasova D."/>
            <person name="Ton L.Q."/>
            <person name="Topalis P."/>
            <person name="Tu Z."/>
            <person name="Unger M.F."/>
            <person name="Walenz B."/>
            <person name="Wang A."/>
            <person name="Wang J."/>
            <person name="Wang M."/>
            <person name="Wang X."/>
            <person name="Woodford K.J."/>
            <person name="Wortman J.R."/>
            <person name="Wu M."/>
            <person name="Yao A."/>
            <person name="Zdobnov E.M."/>
            <person name="Zhang H."/>
            <person name="Zhao Q."/>
            <person name="Zhao S."/>
            <person name="Zhu S.C."/>
            <person name="Zhimulev I."/>
            <person name="Coluzzi M."/>
            <person name="della Torre A."/>
            <person name="Roth C.W."/>
            <person name="Louis C."/>
            <person name="Kalush F."/>
            <person name="Mural R.J."/>
            <person name="Myers E.W."/>
            <person name="Adams M.D."/>
            <person name="Smith H.O."/>
            <person name="Broder S."/>
            <person name="Gardner M.J."/>
            <person name="Fraser C.M."/>
            <person name="Birney E."/>
            <person name="Bork P."/>
            <person name="Brey P.T."/>
            <person name="Venter J.C."/>
            <person name="Weissenbach J."/>
            <person name="Kafatos F.C."/>
            <person name="Collins F.H."/>
            <person name="Hoffman S.L."/>
        </authorList>
    </citation>
    <scope>NUCLEOTIDE SEQUENCE [LARGE SCALE GENOMIC DNA]</scope>
    <source>
        <strain evidence="19 20">PEST</strain>
    </source>
</reference>
<dbReference type="VEuPathDB" id="VectorBase:AGAP006220"/>
<dbReference type="Proteomes" id="UP000007062">
    <property type="component" value="Chromosome 2L"/>
</dbReference>
<accession>A0A1S4GRL8</accession>
<evidence type="ECO:0000256" key="12">
    <source>
        <dbReference type="ARBA" id="ARBA00023014"/>
    </source>
</evidence>
<dbReference type="GO" id="GO:0051537">
    <property type="term" value="F:2 iron, 2 sulfur cluster binding"/>
    <property type="evidence" value="ECO:0007669"/>
    <property type="project" value="UniProtKB-KW"/>
</dbReference>
<feature type="binding site" evidence="18">
    <location>
        <position position="69"/>
    </location>
    <ligand>
        <name>[2Fe-2S] cluster</name>
        <dbReference type="ChEBI" id="CHEBI:190135"/>
        <label>1</label>
    </ligand>
</feature>
<dbReference type="SUPFAM" id="SSF56003">
    <property type="entry name" value="Molybdenum cofactor-binding domain"/>
    <property type="match status" value="1"/>
</dbReference>
<dbReference type="InterPro" id="IPR036884">
    <property type="entry name" value="2Fe-2S-bd_dom_sf"/>
</dbReference>
<evidence type="ECO:0000256" key="17">
    <source>
        <dbReference type="PIRSR" id="PIRSR000127-2"/>
    </source>
</evidence>
<dbReference type="Gene3D" id="1.10.150.120">
    <property type="entry name" value="[2Fe-2S]-binding domain"/>
    <property type="match status" value="1"/>
</dbReference>
<dbReference type="FunFam" id="3.30.365.10:FF:000009">
    <property type="entry name" value="Aldehyde oxidase"/>
    <property type="match status" value="1"/>
</dbReference>
<feature type="binding site" evidence="18">
    <location>
        <position position="768"/>
    </location>
    <ligand>
        <name>Mo-molybdopterin</name>
        <dbReference type="ChEBI" id="CHEBI:71302"/>
    </ligand>
    <ligandPart>
        <name>Mo</name>
        <dbReference type="ChEBI" id="CHEBI:28685"/>
    </ligandPart>
</feature>
<keyword evidence="9 17" id="KW-0274">FAD</keyword>
<evidence type="ECO:0000256" key="5">
    <source>
        <dbReference type="ARBA" id="ARBA00022505"/>
    </source>
</evidence>
<dbReference type="Pfam" id="PF00941">
    <property type="entry name" value="FAD_binding_5"/>
    <property type="match status" value="1"/>
</dbReference>
<dbReference type="InterPro" id="IPR002888">
    <property type="entry name" value="2Fe-2S-bd"/>
</dbReference>
<organism evidence="19 20">
    <name type="scientific">Anopheles gambiae</name>
    <name type="common">African malaria mosquito</name>
    <dbReference type="NCBI Taxonomy" id="7165"/>
    <lineage>
        <taxon>Eukaryota</taxon>
        <taxon>Metazoa</taxon>
        <taxon>Ecdysozoa</taxon>
        <taxon>Arthropoda</taxon>
        <taxon>Hexapoda</taxon>
        <taxon>Insecta</taxon>
        <taxon>Pterygota</taxon>
        <taxon>Neoptera</taxon>
        <taxon>Endopterygota</taxon>
        <taxon>Diptera</taxon>
        <taxon>Nematocera</taxon>
        <taxon>Culicoidea</taxon>
        <taxon>Culicidae</taxon>
        <taxon>Anophelinae</taxon>
        <taxon>Anopheles</taxon>
    </lineage>
</organism>
<proteinExistence type="inferred from homology"/>
<comment type="subcellular location">
    <subcellularLocation>
        <location evidence="2">Peroxisome</location>
    </subcellularLocation>
</comment>
<dbReference type="PANTHER" id="PTHR11908:SF132">
    <property type="entry name" value="ALDEHYDE OXIDASE 1-RELATED"/>
    <property type="match status" value="1"/>
</dbReference>
<dbReference type="InterPro" id="IPR002346">
    <property type="entry name" value="Mopterin_DH_FAD-bd"/>
</dbReference>
<protein>
    <submittedName>
        <fullName evidence="19">Uncharacterized protein</fullName>
    </submittedName>
</protein>
<keyword evidence="6" id="KW-0285">Flavoprotein</keyword>
<dbReference type="InterPro" id="IPR036318">
    <property type="entry name" value="FAD-bd_PCMH-like_sf"/>
</dbReference>
<dbReference type="Pfam" id="PF20256">
    <property type="entry name" value="MoCoBD_2"/>
    <property type="match status" value="1"/>
</dbReference>
<dbReference type="Gene3D" id="3.30.365.10">
    <property type="entry name" value="Aldehyde oxidase/xanthine dehydrogenase, molybdopterin binding domain"/>
    <property type="match status" value="5"/>
</dbReference>
<dbReference type="InterPro" id="IPR016166">
    <property type="entry name" value="FAD-bd_PCMH"/>
</dbReference>
<comment type="subunit">
    <text evidence="4">Homodimer.</text>
</comment>
<evidence type="ECO:0000313" key="20">
    <source>
        <dbReference type="Proteomes" id="UP000007062"/>
    </source>
</evidence>
<evidence type="ECO:0000256" key="2">
    <source>
        <dbReference type="ARBA" id="ARBA00004275"/>
    </source>
</evidence>
<dbReference type="Pfam" id="PF02738">
    <property type="entry name" value="MoCoBD_1"/>
    <property type="match status" value="2"/>
</dbReference>
<dbReference type="SUPFAM" id="SSF54665">
    <property type="entry name" value="CO dehydrogenase molybdoprotein N-domain-like"/>
    <property type="match status" value="1"/>
</dbReference>
<evidence type="ECO:0000256" key="4">
    <source>
        <dbReference type="ARBA" id="ARBA00011738"/>
    </source>
</evidence>
<dbReference type="InterPro" id="IPR005107">
    <property type="entry name" value="CO_DH_flav_C"/>
</dbReference>
<dbReference type="SUPFAM" id="SSF54292">
    <property type="entry name" value="2Fe-2S ferredoxin-like"/>
    <property type="match status" value="1"/>
</dbReference>
<dbReference type="GO" id="GO:0071949">
    <property type="term" value="F:FAD binding"/>
    <property type="evidence" value="ECO:0007669"/>
    <property type="project" value="InterPro"/>
</dbReference>
<dbReference type="SUPFAM" id="SSF56176">
    <property type="entry name" value="FAD-binding/transporter-associated domain-like"/>
    <property type="match status" value="1"/>
</dbReference>
<dbReference type="PROSITE" id="PS51387">
    <property type="entry name" value="FAD_PCMH"/>
    <property type="match status" value="1"/>
</dbReference>
<evidence type="ECO:0000256" key="11">
    <source>
        <dbReference type="ARBA" id="ARBA00023004"/>
    </source>
</evidence>
<dbReference type="FunFam" id="1.10.150.120:FF:000007">
    <property type="entry name" value="indole-3-acetaldehyde oxidase"/>
    <property type="match status" value="1"/>
</dbReference>
<dbReference type="InterPro" id="IPR036010">
    <property type="entry name" value="2Fe-2S_ferredoxin-like_sf"/>
</dbReference>
<evidence type="ECO:0000256" key="6">
    <source>
        <dbReference type="ARBA" id="ARBA00022630"/>
    </source>
</evidence>
<dbReference type="FunFam" id="3.10.20.30:FF:000012">
    <property type="entry name" value="Xanthine dehydrogenase/oxidase"/>
    <property type="match status" value="1"/>
</dbReference>
<feature type="binding site" evidence="18">
    <location>
        <position position="61"/>
    </location>
    <ligand>
        <name>[2Fe-2S] cluster</name>
        <dbReference type="ChEBI" id="CHEBI:190135"/>
        <label>1</label>
    </ligand>
</feature>
<feature type="binding site" evidence="18">
    <location>
        <position position="66"/>
    </location>
    <ligand>
        <name>[2Fe-2S] cluster</name>
        <dbReference type="ChEBI" id="CHEBI:190135"/>
        <label>1</label>
    </ligand>
</feature>
<keyword evidence="8 18" id="KW-0479">Metal-binding</keyword>
<dbReference type="SMART" id="SM01008">
    <property type="entry name" value="Ald_Xan_dh_C"/>
    <property type="match status" value="1"/>
</dbReference>
<dbReference type="PROSITE" id="PS00197">
    <property type="entry name" value="2FE2S_FER_1"/>
    <property type="match status" value="1"/>
</dbReference>
<feature type="binding site" evidence="18">
    <location>
        <position position="169"/>
    </location>
    <ligand>
        <name>[2Fe-2S] cluster</name>
        <dbReference type="ChEBI" id="CHEBI:190135"/>
        <label>2</label>
    </ligand>
</feature>